<keyword evidence="2 5" id="KW-0489">Methyltransferase</keyword>
<reference evidence="6" key="1">
    <citation type="submission" date="2021-06" db="EMBL/GenBank/DDBJ databases">
        <authorList>
            <person name="Kallberg Y."/>
            <person name="Tangrot J."/>
            <person name="Rosling A."/>
        </authorList>
    </citation>
    <scope>NUCLEOTIDE SEQUENCE</scope>
    <source>
        <strain evidence="6">CL551</strain>
    </source>
</reference>
<keyword evidence="4 5" id="KW-0949">S-adenosyl-L-methionine</keyword>
<dbReference type="InterPro" id="IPR025784">
    <property type="entry name" value="EFM7"/>
</dbReference>
<comment type="function">
    <text evidence="5">S-adenosyl-L-methionine-dependent protein methyltransferase that trimethylates the N-terminal glycine 'Gly-2' of elongation factor 1-alpha, before also catalyzing the mono- and dimethylation of 'Lys-3'.</text>
</comment>
<gene>
    <name evidence="5" type="primary">EFM7</name>
    <name evidence="6" type="ORF">AMORRO_LOCUS2795</name>
</gene>
<evidence type="ECO:0000256" key="1">
    <source>
        <dbReference type="ARBA" id="ARBA00022490"/>
    </source>
</evidence>
<dbReference type="Pfam" id="PF10294">
    <property type="entry name" value="Methyltransf_16"/>
    <property type="match status" value="1"/>
</dbReference>
<dbReference type="SUPFAM" id="SSF53335">
    <property type="entry name" value="S-adenosyl-L-methionine-dependent methyltransferases"/>
    <property type="match status" value="1"/>
</dbReference>
<feature type="binding site" evidence="5">
    <location>
        <position position="146"/>
    </location>
    <ligand>
        <name>S-adenosyl-L-methionine</name>
        <dbReference type="ChEBI" id="CHEBI:59789"/>
    </ligand>
</feature>
<dbReference type="PANTHER" id="PTHR14614:SF10">
    <property type="entry name" value="PROTEIN N-TERMINAL AND LYSINE N-METHYLTRANSFERASE EFM7"/>
    <property type="match status" value="1"/>
</dbReference>
<keyword evidence="7" id="KW-1185">Reference proteome</keyword>
<name>A0A9N8WJ34_9GLOM</name>
<dbReference type="AlphaFoldDB" id="A0A9N8WJ34"/>
<dbReference type="InterPro" id="IPR019410">
    <property type="entry name" value="Methyltransf_16"/>
</dbReference>
<sequence length="264" mass="30281">MSCEDDCLQLEDQDLLLFKEPEGYRQPPPEPKFQSFQCKEHTSSDSPRTLNIRLVGKHPLWAHELWNASKCLAWYLEGHNELIQDKNILELGAGGALPSFISSLNGAKKVVITDYPDIELIENIKYNVSTNLSSESEKIVVLGYIWGKDTTPLLDAITLSPADKPRFDIIIMADLIFNHSEHSSLLRVCKECLESENGQALVFFTHHKPHLADRDMKFFELAQKDFMFKVEKISEEIMKPMFEKDYGSELVRSTVYGYKLTHQK</sequence>
<accession>A0A9N8WJ34</accession>
<dbReference type="Proteomes" id="UP000789342">
    <property type="component" value="Unassembled WGS sequence"/>
</dbReference>
<dbReference type="CDD" id="cd02440">
    <property type="entry name" value="AdoMet_MTases"/>
    <property type="match status" value="1"/>
</dbReference>
<dbReference type="GO" id="GO:0016279">
    <property type="term" value="F:protein-lysine N-methyltransferase activity"/>
    <property type="evidence" value="ECO:0007669"/>
    <property type="project" value="UniProtKB-UniRule"/>
</dbReference>
<dbReference type="GO" id="GO:0071885">
    <property type="term" value="F:N-terminal protein N-methyltransferase activity"/>
    <property type="evidence" value="ECO:0007669"/>
    <property type="project" value="UniProtKB-UniRule"/>
</dbReference>
<comment type="similarity">
    <text evidence="5">Belongs to the class I-like SAM-binding methyltransferase superfamily. EFM7 family.</text>
</comment>
<dbReference type="InterPro" id="IPR029063">
    <property type="entry name" value="SAM-dependent_MTases_sf"/>
</dbReference>
<dbReference type="GO" id="GO:0005737">
    <property type="term" value="C:cytoplasm"/>
    <property type="evidence" value="ECO:0007669"/>
    <property type="project" value="UniProtKB-SubCell"/>
</dbReference>
<evidence type="ECO:0000256" key="2">
    <source>
        <dbReference type="ARBA" id="ARBA00022603"/>
    </source>
</evidence>
<dbReference type="EC" id="2.1.1.-" evidence="5"/>
<dbReference type="Gene3D" id="3.40.50.150">
    <property type="entry name" value="Vaccinia Virus protein VP39"/>
    <property type="match status" value="1"/>
</dbReference>
<dbReference type="GO" id="GO:0032259">
    <property type="term" value="P:methylation"/>
    <property type="evidence" value="ECO:0007669"/>
    <property type="project" value="UniProtKB-KW"/>
</dbReference>
<feature type="binding site" evidence="5">
    <location>
        <position position="66"/>
    </location>
    <ligand>
        <name>S-adenosyl-L-methionine</name>
        <dbReference type="ChEBI" id="CHEBI:59789"/>
    </ligand>
</feature>
<protein>
    <recommendedName>
        <fullName evidence="5">Protein N-terminal and lysine N-methyltransferase EFM7</fullName>
        <ecNumber evidence="5">2.1.1.-</ecNumber>
    </recommendedName>
    <alternativeName>
        <fullName evidence="5">Elongation factor methyltransferase 7</fullName>
    </alternativeName>
</protein>
<dbReference type="OrthoDB" id="46564at2759"/>
<dbReference type="HAMAP" id="MF_03223">
    <property type="entry name" value="Methyltr_EFM7"/>
    <property type="match status" value="1"/>
</dbReference>
<evidence type="ECO:0000256" key="5">
    <source>
        <dbReference type="HAMAP-Rule" id="MF_03223"/>
    </source>
</evidence>
<evidence type="ECO:0000256" key="3">
    <source>
        <dbReference type="ARBA" id="ARBA00022679"/>
    </source>
</evidence>
<dbReference type="EMBL" id="CAJVPV010001251">
    <property type="protein sequence ID" value="CAG8491414.1"/>
    <property type="molecule type" value="Genomic_DNA"/>
</dbReference>
<feature type="binding site" evidence="5">
    <location>
        <position position="173"/>
    </location>
    <ligand>
        <name>S-adenosyl-L-methionine</name>
        <dbReference type="ChEBI" id="CHEBI:59789"/>
    </ligand>
</feature>
<keyword evidence="3 5" id="KW-0808">Transferase</keyword>
<comment type="caution">
    <text evidence="6">The sequence shown here is derived from an EMBL/GenBank/DDBJ whole genome shotgun (WGS) entry which is preliminary data.</text>
</comment>
<keyword evidence="1 5" id="KW-0963">Cytoplasm</keyword>
<evidence type="ECO:0000313" key="6">
    <source>
        <dbReference type="EMBL" id="CAG8491414.1"/>
    </source>
</evidence>
<dbReference type="PANTHER" id="PTHR14614">
    <property type="entry name" value="HEPATOCELLULAR CARCINOMA-ASSOCIATED ANTIGEN"/>
    <property type="match status" value="1"/>
</dbReference>
<evidence type="ECO:0000313" key="7">
    <source>
        <dbReference type="Proteomes" id="UP000789342"/>
    </source>
</evidence>
<dbReference type="PROSITE" id="PS51560">
    <property type="entry name" value="SAM_MT_NNT1"/>
    <property type="match status" value="1"/>
</dbReference>
<feature type="binding site" evidence="5">
    <location>
        <begin position="92"/>
        <end position="94"/>
    </location>
    <ligand>
        <name>S-adenosyl-L-methionine</name>
        <dbReference type="ChEBI" id="CHEBI:59789"/>
    </ligand>
</feature>
<feature type="binding site" evidence="5">
    <location>
        <position position="114"/>
    </location>
    <ligand>
        <name>S-adenosyl-L-methionine</name>
        <dbReference type="ChEBI" id="CHEBI:59789"/>
    </ligand>
</feature>
<evidence type="ECO:0000256" key="4">
    <source>
        <dbReference type="ARBA" id="ARBA00022691"/>
    </source>
</evidence>
<comment type="subcellular location">
    <subcellularLocation>
        <location evidence="5">Cytoplasm</location>
    </subcellularLocation>
</comment>
<proteinExistence type="inferred from homology"/>
<organism evidence="6 7">
    <name type="scientific">Acaulospora morrowiae</name>
    <dbReference type="NCBI Taxonomy" id="94023"/>
    <lineage>
        <taxon>Eukaryota</taxon>
        <taxon>Fungi</taxon>
        <taxon>Fungi incertae sedis</taxon>
        <taxon>Mucoromycota</taxon>
        <taxon>Glomeromycotina</taxon>
        <taxon>Glomeromycetes</taxon>
        <taxon>Diversisporales</taxon>
        <taxon>Acaulosporaceae</taxon>
        <taxon>Acaulospora</taxon>
    </lineage>
</organism>